<keyword evidence="3 10" id="KW-0328">Glycosyltransferase</keyword>
<feature type="binding site" evidence="10">
    <location>
        <position position="298"/>
    </location>
    <ligand>
        <name>UDP-N-acetyl-alpha-D-glucosamine</name>
        <dbReference type="ChEBI" id="CHEBI:57705"/>
    </ligand>
</feature>
<feature type="binding site" evidence="10">
    <location>
        <position position="206"/>
    </location>
    <ligand>
        <name>UDP-N-acetyl-alpha-D-glucosamine</name>
        <dbReference type="ChEBI" id="CHEBI:57705"/>
    </ligand>
</feature>
<reference evidence="13" key="2">
    <citation type="submission" date="2023-12" db="EMBL/GenBank/DDBJ databases">
        <authorList>
            <person name="Sun Q."/>
            <person name="Inoue M."/>
        </authorList>
    </citation>
    <scope>NUCLEOTIDE SEQUENCE</scope>
    <source>
        <strain evidence="13">JCM 17590</strain>
    </source>
</reference>
<keyword evidence="5 10" id="KW-0133">Cell shape</keyword>
<dbReference type="Proteomes" id="UP001415169">
    <property type="component" value="Unassembled WGS sequence"/>
</dbReference>
<evidence type="ECO:0000256" key="5">
    <source>
        <dbReference type="ARBA" id="ARBA00022960"/>
    </source>
</evidence>
<evidence type="ECO:0000313" key="13">
    <source>
        <dbReference type="EMBL" id="GAA4154347.1"/>
    </source>
</evidence>
<keyword evidence="9 10" id="KW-0961">Cell wall biogenesis/degradation</keyword>
<protein>
    <recommendedName>
        <fullName evidence="10">UDP-N-acetylglucosamine--N-acetylmuramyl-(pentapeptide) pyrophosphoryl-undecaprenol N-acetylglucosamine transferase</fullName>
        <ecNumber evidence="10">2.4.1.227</ecNumber>
    </recommendedName>
    <alternativeName>
        <fullName evidence="10">Undecaprenyl-PP-MurNAc-pentapeptide-UDPGlcNAc GlcNAc transferase</fullName>
    </alternativeName>
</protein>
<keyword evidence="6 10" id="KW-0573">Peptidoglycan synthesis</keyword>
<feature type="binding site" evidence="10">
    <location>
        <position position="173"/>
    </location>
    <ligand>
        <name>UDP-N-acetyl-alpha-D-glucosamine</name>
        <dbReference type="ChEBI" id="CHEBI:57705"/>
    </ligand>
</feature>
<keyword evidence="4 10" id="KW-0808">Transferase</keyword>
<evidence type="ECO:0000256" key="6">
    <source>
        <dbReference type="ARBA" id="ARBA00022984"/>
    </source>
</evidence>
<keyword evidence="2 10" id="KW-0132">Cell division</keyword>
<evidence type="ECO:0000256" key="1">
    <source>
        <dbReference type="ARBA" id="ARBA00022475"/>
    </source>
</evidence>
<sequence length="369" mass="38803">MTYLLAGGGTAGHVNPLLATADKLRELHAADAMGATDAGAGAAEIVVLGTAEGLEARLVPQRGYELVTIPKLPFPRRPNGAALRFPGRWWAAVRQIEKLIADRGIDVVVGFGGYAAAPAYLAARRTKTPLVLHEANAKPGLASRLGSRLTESVGVAFRGTPLPHARFVGMPLRPEIERLDRAAARFGARQRFGLDDRPALLVTGGSLGARRINRTMLDSAQRVLDAGYQVLHIQGGAHEFDDPGLPGYHLIDYVDDMDQALSACDVVVSRAGAATVSELTALGMPAVYVPYPVGNGEQRFNAADVVSSGGGILVEDREFTPDWVEAQLLPLLKDEGRLAEMAAAAASVGVRDGAERLVALIDAAADGAA</sequence>
<comment type="function">
    <text evidence="10">Cell wall formation. Catalyzes the transfer of a GlcNAc subunit on undecaprenyl-pyrophosphoryl-MurNAc-pentapeptide (lipid intermediate I) to form undecaprenyl-pyrophosphoryl-MurNAc-(pentapeptide)GlcNAc (lipid intermediate II).</text>
</comment>
<dbReference type="Gene3D" id="3.40.50.2000">
    <property type="entry name" value="Glycogen Phosphorylase B"/>
    <property type="match status" value="2"/>
</dbReference>
<feature type="domain" description="Glycosyl transferase family 28 C-terminal" evidence="12">
    <location>
        <begin position="200"/>
        <end position="357"/>
    </location>
</feature>
<evidence type="ECO:0000259" key="11">
    <source>
        <dbReference type="Pfam" id="PF03033"/>
    </source>
</evidence>
<comment type="subcellular location">
    <subcellularLocation>
        <location evidence="10">Cell membrane</location>
        <topology evidence="10">Peripheral membrane protein</topology>
        <orientation evidence="10">Cytoplasmic side</orientation>
    </subcellularLocation>
</comment>
<evidence type="ECO:0000256" key="7">
    <source>
        <dbReference type="ARBA" id="ARBA00023136"/>
    </source>
</evidence>
<evidence type="ECO:0000256" key="4">
    <source>
        <dbReference type="ARBA" id="ARBA00022679"/>
    </source>
</evidence>
<dbReference type="SUPFAM" id="SSF53756">
    <property type="entry name" value="UDP-Glycosyltransferase/glycogen phosphorylase"/>
    <property type="match status" value="1"/>
</dbReference>
<dbReference type="HAMAP" id="MF_00033">
    <property type="entry name" value="MurG"/>
    <property type="match status" value="1"/>
</dbReference>
<evidence type="ECO:0000256" key="9">
    <source>
        <dbReference type="ARBA" id="ARBA00023316"/>
    </source>
</evidence>
<dbReference type="InterPro" id="IPR004276">
    <property type="entry name" value="GlycoTrans_28_N"/>
</dbReference>
<reference evidence="13" key="1">
    <citation type="journal article" date="2014" name="Int. J. Syst. Evol. Microbiol.">
        <title>Complete genome of a new Firmicutes species belonging to the dominant human colonic microbiota ('Ruminococcus bicirculans') reveals two chromosomes and a selective capacity to utilize plant glucans.</title>
        <authorList>
            <consortium name="NISC Comparative Sequencing Program"/>
            <person name="Wegmann U."/>
            <person name="Louis P."/>
            <person name="Goesmann A."/>
            <person name="Henrissat B."/>
            <person name="Duncan S.H."/>
            <person name="Flint H.J."/>
        </authorList>
    </citation>
    <scope>NUCLEOTIDE SEQUENCE</scope>
    <source>
        <strain evidence="13">JCM 17590</strain>
    </source>
</reference>
<evidence type="ECO:0000256" key="8">
    <source>
        <dbReference type="ARBA" id="ARBA00023306"/>
    </source>
</evidence>
<dbReference type="PANTHER" id="PTHR21015:SF22">
    <property type="entry name" value="GLYCOSYLTRANSFERASE"/>
    <property type="match status" value="1"/>
</dbReference>
<keyword evidence="14" id="KW-1185">Reference proteome</keyword>
<organism evidence="13 14">
    <name type="scientific">Gryllotalpicola daejeonensis</name>
    <dbReference type="NCBI Taxonomy" id="993087"/>
    <lineage>
        <taxon>Bacteria</taxon>
        <taxon>Bacillati</taxon>
        <taxon>Actinomycetota</taxon>
        <taxon>Actinomycetes</taxon>
        <taxon>Micrococcales</taxon>
        <taxon>Microbacteriaceae</taxon>
        <taxon>Gryllotalpicola</taxon>
    </lineage>
</organism>
<name>A0ABP7ZH04_9MICO</name>
<evidence type="ECO:0000256" key="2">
    <source>
        <dbReference type="ARBA" id="ARBA00022618"/>
    </source>
</evidence>
<accession>A0ABP7ZH04</accession>
<keyword evidence="8 10" id="KW-0131">Cell cycle</keyword>
<evidence type="ECO:0000256" key="10">
    <source>
        <dbReference type="HAMAP-Rule" id="MF_00033"/>
    </source>
</evidence>
<gene>
    <name evidence="10 13" type="primary">murG</name>
    <name evidence="13" type="ORF">GCM10022286_01810</name>
</gene>
<proteinExistence type="inferred from homology"/>
<dbReference type="CDD" id="cd03785">
    <property type="entry name" value="GT28_MurG"/>
    <property type="match status" value="1"/>
</dbReference>
<feature type="domain" description="Glycosyltransferase family 28 N-terminal" evidence="11">
    <location>
        <begin position="4"/>
        <end position="153"/>
    </location>
</feature>
<dbReference type="EC" id="2.4.1.227" evidence="10"/>
<comment type="caution">
    <text evidence="13">The sequence shown here is derived from an EMBL/GenBank/DDBJ whole genome shotgun (WGS) entry which is preliminary data.</text>
</comment>
<dbReference type="InterPro" id="IPR007235">
    <property type="entry name" value="Glyco_trans_28_C"/>
</dbReference>
<dbReference type="Pfam" id="PF04101">
    <property type="entry name" value="Glyco_tran_28_C"/>
    <property type="match status" value="1"/>
</dbReference>
<comment type="pathway">
    <text evidence="10">Cell wall biogenesis; peptidoglycan biosynthesis.</text>
</comment>
<dbReference type="Pfam" id="PF03033">
    <property type="entry name" value="Glyco_transf_28"/>
    <property type="match status" value="1"/>
</dbReference>
<feature type="binding site" evidence="10">
    <location>
        <begin position="10"/>
        <end position="12"/>
    </location>
    <ligand>
        <name>UDP-N-acetyl-alpha-D-glucosamine</name>
        <dbReference type="ChEBI" id="CHEBI:57705"/>
    </ligand>
</feature>
<evidence type="ECO:0000313" key="14">
    <source>
        <dbReference type="Proteomes" id="UP001415169"/>
    </source>
</evidence>
<dbReference type="InterPro" id="IPR006009">
    <property type="entry name" value="GlcNAc_MurG"/>
</dbReference>
<keyword evidence="1 10" id="KW-1003">Cell membrane</keyword>
<evidence type="ECO:0000259" key="12">
    <source>
        <dbReference type="Pfam" id="PF04101"/>
    </source>
</evidence>
<keyword evidence="7 10" id="KW-0472">Membrane</keyword>
<dbReference type="RefSeq" id="WP_344789855.1">
    <property type="nucleotide sequence ID" value="NZ_BAABBV010000001.1"/>
</dbReference>
<evidence type="ECO:0000256" key="3">
    <source>
        <dbReference type="ARBA" id="ARBA00022676"/>
    </source>
</evidence>
<comment type="caution">
    <text evidence="10">Lacks conserved residue(s) required for the propagation of feature annotation.</text>
</comment>
<feature type="binding site" evidence="10">
    <location>
        <position position="136"/>
    </location>
    <ligand>
        <name>UDP-N-acetyl-alpha-D-glucosamine</name>
        <dbReference type="ChEBI" id="CHEBI:57705"/>
    </ligand>
</feature>
<dbReference type="EMBL" id="BAABBV010000001">
    <property type="protein sequence ID" value="GAA4154347.1"/>
    <property type="molecule type" value="Genomic_DNA"/>
</dbReference>
<comment type="similarity">
    <text evidence="10">Belongs to the glycosyltransferase 28 family. MurG subfamily.</text>
</comment>
<comment type="catalytic activity">
    <reaction evidence="10">
        <text>di-trans,octa-cis-undecaprenyl diphospho-N-acetyl-alpha-D-muramoyl-L-alanyl-D-glutamyl-meso-2,6-diaminopimeloyl-D-alanyl-D-alanine + UDP-N-acetyl-alpha-D-glucosamine = di-trans,octa-cis-undecaprenyl diphospho-[N-acetyl-alpha-D-glucosaminyl-(1-&gt;4)]-N-acetyl-alpha-D-muramoyl-L-alanyl-D-glutamyl-meso-2,6-diaminopimeloyl-D-alanyl-D-alanine + UDP + H(+)</text>
        <dbReference type="Rhea" id="RHEA:31227"/>
        <dbReference type="ChEBI" id="CHEBI:15378"/>
        <dbReference type="ChEBI" id="CHEBI:57705"/>
        <dbReference type="ChEBI" id="CHEBI:58223"/>
        <dbReference type="ChEBI" id="CHEBI:61387"/>
        <dbReference type="ChEBI" id="CHEBI:61388"/>
        <dbReference type="EC" id="2.4.1.227"/>
    </reaction>
</comment>
<dbReference type="PANTHER" id="PTHR21015">
    <property type="entry name" value="UDP-N-ACETYLGLUCOSAMINE--N-ACETYLMURAMYL-(PENTAPEPTIDE) PYROPHOSPHORYL-UNDECAPRENOL N-ACETYLGLUCOSAMINE TRANSFERASE 1"/>
    <property type="match status" value="1"/>
</dbReference>